<evidence type="ECO:0000256" key="1">
    <source>
        <dbReference type="SAM" id="MobiDB-lite"/>
    </source>
</evidence>
<dbReference type="Proteomes" id="UP000037923">
    <property type="component" value="Unassembled WGS sequence"/>
</dbReference>
<gene>
    <name evidence="2" type="ORF">ABB37_04004</name>
</gene>
<feature type="compositionally biased region" description="Basic and acidic residues" evidence="1">
    <location>
        <begin position="330"/>
        <end position="340"/>
    </location>
</feature>
<comment type="caution">
    <text evidence="2">The sequence shown here is derived from an EMBL/GenBank/DDBJ whole genome shotgun (WGS) entry which is preliminary data.</text>
</comment>
<feature type="compositionally biased region" description="Basic and acidic residues" evidence="1">
    <location>
        <begin position="862"/>
        <end position="891"/>
    </location>
</feature>
<feature type="region of interest" description="Disordered" evidence="1">
    <location>
        <begin position="50"/>
        <end position="70"/>
    </location>
</feature>
<accession>A0A0N1J4Y5</accession>
<evidence type="ECO:0000313" key="2">
    <source>
        <dbReference type="EMBL" id="KPA81701.1"/>
    </source>
</evidence>
<dbReference type="VEuPathDB" id="TriTrypDB:LpyrH10_06_3740"/>
<name>A0A0N1J4Y5_LEPPY</name>
<dbReference type="GeneID" id="26904295"/>
<feature type="region of interest" description="Disordered" evidence="1">
    <location>
        <begin position="832"/>
        <end position="851"/>
    </location>
</feature>
<dbReference type="OrthoDB" id="278628at2759"/>
<organism evidence="2 3">
    <name type="scientific">Leptomonas pyrrhocoris</name>
    <name type="common">Firebug parasite</name>
    <dbReference type="NCBI Taxonomy" id="157538"/>
    <lineage>
        <taxon>Eukaryota</taxon>
        <taxon>Discoba</taxon>
        <taxon>Euglenozoa</taxon>
        <taxon>Kinetoplastea</taxon>
        <taxon>Metakinetoplastina</taxon>
        <taxon>Trypanosomatida</taxon>
        <taxon>Trypanosomatidae</taxon>
        <taxon>Leishmaniinae</taxon>
        <taxon>Leptomonas</taxon>
    </lineage>
</organism>
<protein>
    <submittedName>
        <fullName evidence="2">Uncharacterized protein</fullName>
    </submittedName>
</protein>
<evidence type="ECO:0000313" key="3">
    <source>
        <dbReference type="Proteomes" id="UP000037923"/>
    </source>
</evidence>
<feature type="region of interest" description="Disordered" evidence="1">
    <location>
        <begin position="862"/>
        <end position="911"/>
    </location>
</feature>
<feature type="compositionally biased region" description="Acidic residues" evidence="1">
    <location>
        <begin position="892"/>
        <end position="911"/>
    </location>
</feature>
<dbReference type="RefSeq" id="XP_015660140.1">
    <property type="nucleotide sequence ID" value="XM_015801520.1"/>
</dbReference>
<dbReference type="OMA" id="GFNAIIR"/>
<dbReference type="EMBL" id="LGTL01000006">
    <property type="protein sequence ID" value="KPA81701.1"/>
    <property type="molecule type" value="Genomic_DNA"/>
</dbReference>
<keyword evidence="3" id="KW-1185">Reference proteome</keyword>
<dbReference type="CDD" id="cd23515">
    <property type="entry name" value="MPSS2"/>
    <property type="match status" value="1"/>
</dbReference>
<feature type="compositionally biased region" description="Acidic residues" evidence="1">
    <location>
        <begin position="1179"/>
        <end position="1194"/>
    </location>
</feature>
<feature type="region of interest" description="Disordered" evidence="1">
    <location>
        <begin position="328"/>
        <end position="352"/>
    </location>
</feature>
<sequence>MAFLPSLRRLAASWKLPFILVAAPTLREMSALFPATGDAEPAPNLITRQMRNPVPPISHRRDDGSRVTQSKQKELKKQGFNAIIRWCAYHQEAQAKSCGSSVGSSSADEEETKRMDAAVMRWVNDSLDSFSCGQSLVVLTFLCDVLQRRNQKERNMLSPSSSSTLDGLTDQLTHTIGLLVTHAVTNEQLTLQPFFILLSAVYGLTRITDGIPLHLRNAVLDVLEPPPALWLALLHQLRIFSTIAGEGEGLDASVHIEALLTVLLLFDPLRCSTLFAPNDYKMMDGLLRSLVRLLQPALRVSRAIRQRKDAELDERREMQRTTAEELFVNVERDEHDTRPEDAEEEDKADTAVSVSHIDDDVNRLQMRSRISMRDCCRILTHTRNAAPSCRRDIMEFFLCVVHDPAALTRVEVQQLPTFFDAPHMYKDVKDTKLAEYVAHAGGISELELLVPLLPFMSDPARFAVVLEEQLNIEMMRSTKLDAHLATLILHTTGQRLAWAFRAFLVQCSLANTPELLHAVVAALEHNGTQRDKDNGAQLEVSAALEANVTREHAKVPLTPDLCILCRFLFGYELKTIPFPLPRDLEEAQYKAYSEALTIAGAIVRNIDWPKCATHQFLRGDRYPSRGVHLSPSFVAYSVLTAYLQSLDTYHFLTTEDEMADRDLLNTLVLPLLRPTDIGFRARTLRLLSKVIPHLKSADYQRQLVKRALHYGGTNSYHDLYLFVQFFVTAATELKVFPAALTDLIFRQHTLAPRTVSRRMAAHINSSKAYTTVLVRVVRYVLAAGVLTAVNGGAEAAARRDRVTVWFAHYFNTVLAESRRSDFLLERTAKLDEVRGGGHEEEEREGEGEIDDVHVEHNAVTHECAEGEKAAQGDGSREKDTVTPRSTKNREGDGEEDAENDAGEGEEEDDAADGTWSIAAHSLDEAFTSPVTEDDFETVLTLMLQTGCKASTRALALIAQRLRDKALVADTFRADAVLPEISDAPARDNEARLSWLDESNVDVGEHEWQSRASQLPLQSLPLPAHFVFAVRADSALAIPITAHYLTTLLRTCDLFVFHHVLSSFFVALKRRRFHVVLVHDMQIAEVAMAILQKRLAAYQSERGTTTTTQRDGTDAAADVTSIVAFKSLVQLLLHFVLLPPRTPHLRALVETLIDPPRNANEDVSMITPAAENVTERNSETSDDGGEGEDEDEVEDDSTLQLLRATQATAALSVLQVCAFITSSKLKEFTLAHLHQLALFFPDAADFVFLQVRPQLREFTQRELLQTATQYPPGATDVLAHLQKVDMHASIDLNEFVPLSKKLPMRINEAVLLAHAPFLTVAWVTRVLSALAARHEEMPVSLLQPLLARVEAVADTATESDKSLLLLILQGYLLFGSSSSSTPTEQHDGPTWMDNVLLSATSTGNHAAPLMPEEQSHRIDLVRRCCDQLLSLERISTLDELRYFLVSYPPSLHQLRERGVVTTVEQTLLPSMLTASPVRWTELDTLVRLLSEHQVLLPHTVHMIAEVLFAPSQLELLQRASLTSVACDGVTVLTGCLRIAIRCAEAVHGTHTTHYPSGAFPLLPTVDAVLRVFDVVQDWLAALTTLLSPQSKGSGYTPVGSSLNVFPSPALNSSTSFSFSAAQLAVTRRLCAFLLGETDDLNPNEFARLVQGVGRLKAWDLAMPQAHEGAVHLDTHEAASAPMEVAVDFPRVFGVMFERADPHSRCVLLRALASDPPVFHRFEAVVLRVLQHDIALLSAEDLETVLMAALQVRNAVAVEPLLDAVGTRLLPMMDQCRRSTLVRLLQCYSAFHIDDTAVTLAVLGALERQFSVEVKLDAAQVIIVLEAIAQLPASATPERLAVLCFQRLEKVVQALSPLQLYQTGRLILDLEMGYTSSIHKLVTHILESRDGPRGQRDFQRVAEALCDVFDVEVNAQLRASRLRKRRQRERIRDFYAVQRKLAQAA</sequence>
<feature type="region of interest" description="Disordered" evidence="1">
    <location>
        <begin position="1166"/>
        <end position="1194"/>
    </location>
</feature>
<proteinExistence type="predicted"/>
<reference evidence="2 3" key="1">
    <citation type="submission" date="2015-07" db="EMBL/GenBank/DDBJ databases">
        <title>High-quality genome of monoxenous trypanosomatid Leptomonas pyrrhocoris.</title>
        <authorList>
            <person name="Flegontov P."/>
            <person name="Butenko A."/>
            <person name="Firsov S."/>
            <person name="Vlcek C."/>
            <person name="Logacheva M.D."/>
            <person name="Field M."/>
            <person name="Filatov D."/>
            <person name="Flegontova O."/>
            <person name="Gerasimov E."/>
            <person name="Jackson A.P."/>
            <person name="Kelly S."/>
            <person name="Opperdoes F."/>
            <person name="O'Reilly A."/>
            <person name="Votypka J."/>
            <person name="Yurchenko V."/>
            <person name="Lukes J."/>
        </authorList>
    </citation>
    <scope>NUCLEOTIDE SEQUENCE [LARGE SCALE GENOMIC DNA]</scope>
    <source>
        <strain evidence="2">H10</strain>
    </source>
</reference>
<feature type="compositionally biased region" description="Basic and acidic residues" evidence="1">
    <location>
        <begin position="59"/>
        <end position="70"/>
    </location>
</feature>